<sequence>MHPSLSHARLSLLTGLSLWAASQSLHAAPDTQAPVLRAFAVTTPTVDVSQPGATIQVNLRATDNLSGVLTLALSLSSPDGQQTVERWYSLPAPRTLTTLSLSVGAPTGQGGLNGHSAAGVWKVRQLQLIDANDNAVTYRYPALAALGRATFHVTSPQADTTVPELVSGSLSTSALSLSSRVPGTQKPPYVSATLRLRDPGDVASAISGIRWAQLVLCKPDGSGNCLERIDLAAEAPLLGLPQAALQIGSALPEGVTPGEFHIFSVTVLDMAGNSHWMQSTAFQGEVDFSQYFPRTTLTLRP</sequence>
<evidence type="ECO:0000313" key="2">
    <source>
        <dbReference type="EMBL" id="ASM79035.1"/>
    </source>
</evidence>
<protein>
    <recommendedName>
        <fullName evidence="4">P/Homo B domain-containing protein</fullName>
    </recommendedName>
</protein>
<proteinExistence type="predicted"/>
<dbReference type="KEGG" id="vff:VITFI_CDS3258"/>
<dbReference type="RefSeq" id="WP_089418214.1">
    <property type="nucleotide sequence ID" value="NZ_CP022424.1"/>
</dbReference>
<evidence type="ECO:0000256" key="1">
    <source>
        <dbReference type="SAM" id="SignalP"/>
    </source>
</evidence>
<keyword evidence="2" id="KW-0614">Plasmid</keyword>
<feature type="chain" id="PRO_5012804404" description="P/Homo B domain-containing protein" evidence="1">
    <location>
        <begin position="28"/>
        <end position="301"/>
    </location>
</feature>
<geneLocation type="plasmid" evidence="3">
    <name>pvf1</name>
</geneLocation>
<name>A0A221KJ88_VITFI</name>
<dbReference type="AlphaFoldDB" id="A0A221KJ88"/>
<evidence type="ECO:0000313" key="3">
    <source>
        <dbReference type="Proteomes" id="UP000199729"/>
    </source>
</evidence>
<organism evidence="2 3">
    <name type="scientific">Vitreoscilla filiformis</name>
    <dbReference type="NCBI Taxonomy" id="63"/>
    <lineage>
        <taxon>Bacteria</taxon>
        <taxon>Pseudomonadati</taxon>
        <taxon>Pseudomonadota</taxon>
        <taxon>Betaproteobacteria</taxon>
        <taxon>Neisseriales</taxon>
        <taxon>Neisseriaceae</taxon>
        <taxon>Vitreoscilla</taxon>
    </lineage>
</organism>
<reference evidence="2 3" key="1">
    <citation type="submission" date="2017-07" db="EMBL/GenBank/DDBJ databases">
        <title>Complete Genome Sequence of the cosmetic ferment Vitreoscilla filiformis (ATCC15551).</title>
        <authorList>
            <person name="Contreras S."/>
            <person name="Sagory-Zalkind P."/>
            <person name="Blanquart H."/>
            <person name="Iltis A."/>
            <person name="Morand S.C."/>
        </authorList>
    </citation>
    <scope>NUCLEOTIDE SEQUENCE [LARGE SCALE GENOMIC DNA]</scope>
    <source>
        <strain evidence="2 3">ATCC 15551</strain>
        <plasmid evidence="3">Plasmid pvf1</plasmid>
    </source>
</reference>
<dbReference type="EMBL" id="CP022424">
    <property type="protein sequence ID" value="ASM79035.1"/>
    <property type="molecule type" value="Genomic_DNA"/>
</dbReference>
<accession>A0A221KJ88</accession>
<keyword evidence="3" id="KW-1185">Reference proteome</keyword>
<dbReference type="Proteomes" id="UP000199729">
    <property type="component" value="Plasmid pVF1"/>
</dbReference>
<gene>
    <name evidence="2" type="ORF">VITFI_CDS3258</name>
</gene>
<feature type="signal peptide" evidence="1">
    <location>
        <begin position="1"/>
        <end position="27"/>
    </location>
</feature>
<evidence type="ECO:0008006" key="4">
    <source>
        <dbReference type="Google" id="ProtNLM"/>
    </source>
</evidence>
<keyword evidence="1" id="KW-0732">Signal</keyword>